<organism evidence="2 3">
    <name type="scientific">Yinghuangia aomiensis</name>
    <dbReference type="NCBI Taxonomy" id="676205"/>
    <lineage>
        <taxon>Bacteria</taxon>
        <taxon>Bacillati</taxon>
        <taxon>Actinomycetota</taxon>
        <taxon>Actinomycetes</taxon>
        <taxon>Kitasatosporales</taxon>
        <taxon>Streptomycetaceae</taxon>
        <taxon>Yinghuangia</taxon>
    </lineage>
</organism>
<feature type="region of interest" description="Disordered" evidence="1">
    <location>
        <begin position="16"/>
        <end position="76"/>
    </location>
</feature>
<accession>A0ABP9IDA8</accession>
<sequence length="188" mass="18878">MVAVAGILLVAGCNDDKSKDDAKPATSAPATAAASPPALASTAAAPRPATSSAVSAPASAAPATTKAGGGSAPQTKEGAIQRYEAVLHALGRGDLDTLCDIAGPAAKQAESEGAGSCRQSFTMMLQMISPTQKKALQDATIDPAKVTVSGTTRVDIPAGAIKASVTFTEDELGISTMEYQKGNWYVVD</sequence>
<keyword evidence="3" id="KW-1185">Reference proteome</keyword>
<evidence type="ECO:0000313" key="3">
    <source>
        <dbReference type="Proteomes" id="UP001500466"/>
    </source>
</evidence>
<dbReference type="Proteomes" id="UP001500466">
    <property type="component" value="Unassembled WGS sequence"/>
</dbReference>
<reference evidence="3" key="1">
    <citation type="journal article" date="2019" name="Int. J. Syst. Evol. Microbiol.">
        <title>The Global Catalogue of Microorganisms (GCM) 10K type strain sequencing project: providing services to taxonomists for standard genome sequencing and annotation.</title>
        <authorList>
            <consortium name="The Broad Institute Genomics Platform"/>
            <consortium name="The Broad Institute Genome Sequencing Center for Infectious Disease"/>
            <person name="Wu L."/>
            <person name="Ma J."/>
        </authorList>
    </citation>
    <scope>NUCLEOTIDE SEQUENCE [LARGE SCALE GENOMIC DNA]</scope>
    <source>
        <strain evidence="3">JCM 17986</strain>
    </source>
</reference>
<name>A0ABP9IDA8_9ACTN</name>
<feature type="compositionally biased region" description="Low complexity" evidence="1">
    <location>
        <begin position="24"/>
        <end position="66"/>
    </location>
</feature>
<evidence type="ECO:0000256" key="1">
    <source>
        <dbReference type="SAM" id="MobiDB-lite"/>
    </source>
</evidence>
<dbReference type="EMBL" id="BAABHS010000051">
    <property type="protein sequence ID" value="GAA4994184.1"/>
    <property type="molecule type" value="Genomic_DNA"/>
</dbReference>
<evidence type="ECO:0000313" key="2">
    <source>
        <dbReference type="EMBL" id="GAA4994184.1"/>
    </source>
</evidence>
<comment type="caution">
    <text evidence="2">The sequence shown here is derived from an EMBL/GenBank/DDBJ whole genome shotgun (WGS) entry which is preliminary data.</text>
</comment>
<gene>
    <name evidence="2" type="ORF">GCM10023205_78650</name>
</gene>
<evidence type="ECO:0008006" key="4">
    <source>
        <dbReference type="Google" id="ProtNLM"/>
    </source>
</evidence>
<protein>
    <recommendedName>
        <fullName evidence="4">Lipoprotein</fullName>
    </recommendedName>
</protein>
<proteinExistence type="predicted"/>